<proteinExistence type="predicted"/>
<evidence type="ECO:0000313" key="2">
    <source>
        <dbReference type="EMBL" id="PON91684.1"/>
    </source>
</evidence>
<evidence type="ECO:0000259" key="1">
    <source>
        <dbReference type="Pfam" id="PF03478"/>
    </source>
</evidence>
<dbReference type="AlphaFoldDB" id="A0A2P5F1L6"/>
<dbReference type="Pfam" id="PF03478">
    <property type="entry name" value="Beta-prop_KIB1-4"/>
    <property type="match status" value="1"/>
</dbReference>
<organism evidence="2 3">
    <name type="scientific">Trema orientale</name>
    <name type="common">Charcoal tree</name>
    <name type="synonym">Celtis orientalis</name>
    <dbReference type="NCBI Taxonomy" id="63057"/>
    <lineage>
        <taxon>Eukaryota</taxon>
        <taxon>Viridiplantae</taxon>
        <taxon>Streptophyta</taxon>
        <taxon>Embryophyta</taxon>
        <taxon>Tracheophyta</taxon>
        <taxon>Spermatophyta</taxon>
        <taxon>Magnoliopsida</taxon>
        <taxon>eudicotyledons</taxon>
        <taxon>Gunneridae</taxon>
        <taxon>Pentapetalae</taxon>
        <taxon>rosids</taxon>
        <taxon>fabids</taxon>
        <taxon>Rosales</taxon>
        <taxon>Cannabaceae</taxon>
        <taxon>Trema</taxon>
    </lineage>
</organism>
<dbReference type="Proteomes" id="UP000237000">
    <property type="component" value="Unassembled WGS sequence"/>
</dbReference>
<protein>
    <recommendedName>
        <fullName evidence="1">KIB1-4 beta-propeller domain-containing protein</fullName>
    </recommendedName>
</protein>
<accession>A0A2P5F1L6</accession>
<reference evidence="3" key="1">
    <citation type="submission" date="2016-06" db="EMBL/GenBank/DDBJ databases">
        <title>Parallel loss of symbiosis genes in relatives of nitrogen-fixing non-legume Parasponia.</title>
        <authorList>
            <person name="Van Velzen R."/>
            <person name="Holmer R."/>
            <person name="Bu F."/>
            <person name="Rutten L."/>
            <person name="Van Zeijl A."/>
            <person name="Liu W."/>
            <person name="Santuari L."/>
            <person name="Cao Q."/>
            <person name="Sharma T."/>
            <person name="Shen D."/>
            <person name="Roswanjaya Y."/>
            <person name="Wardhani T."/>
            <person name="Kalhor M.S."/>
            <person name="Jansen J."/>
            <person name="Van den Hoogen J."/>
            <person name="Gungor B."/>
            <person name="Hartog M."/>
            <person name="Hontelez J."/>
            <person name="Verver J."/>
            <person name="Yang W.-C."/>
            <person name="Schijlen E."/>
            <person name="Repin R."/>
            <person name="Schilthuizen M."/>
            <person name="Schranz E."/>
            <person name="Heidstra R."/>
            <person name="Miyata K."/>
            <person name="Fedorova E."/>
            <person name="Kohlen W."/>
            <person name="Bisseling T."/>
            <person name="Smit S."/>
            <person name="Geurts R."/>
        </authorList>
    </citation>
    <scope>NUCLEOTIDE SEQUENCE [LARGE SCALE GENOMIC DNA]</scope>
    <source>
        <strain evidence="3">cv. RG33-2</strain>
    </source>
</reference>
<keyword evidence="3" id="KW-1185">Reference proteome</keyword>
<dbReference type="PANTHER" id="PTHR44259">
    <property type="entry name" value="OS07G0183000 PROTEIN-RELATED"/>
    <property type="match status" value="1"/>
</dbReference>
<dbReference type="InterPro" id="IPR050942">
    <property type="entry name" value="F-box_BR-signaling"/>
</dbReference>
<comment type="caution">
    <text evidence="2">The sequence shown here is derived from an EMBL/GenBank/DDBJ whole genome shotgun (WGS) entry which is preliminary data.</text>
</comment>
<dbReference type="PANTHER" id="PTHR44259:SF107">
    <property type="entry name" value="F-BOX PROTEIN SKIP23-LIKE"/>
    <property type="match status" value="1"/>
</dbReference>
<gene>
    <name evidence="2" type="ORF">TorRG33x02_125150</name>
</gene>
<sequence>MEVIVFKLELDDEKSRWVEIKSLGDAALFLGDNSSIYVCALDLVGCKPNCVYFSHDDNRTTLFDPDTGPSDLGMYNLENKSIENFTLHHVEDSALVAKMIAQPPIWVLPTLNTY</sequence>
<dbReference type="EMBL" id="JXTC01000072">
    <property type="protein sequence ID" value="PON91684.1"/>
    <property type="molecule type" value="Genomic_DNA"/>
</dbReference>
<dbReference type="InterPro" id="IPR005174">
    <property type="entry name" value="KIB1-4_b-propeller"/>
</dbReference>
<dbReference type="InParanoid" id="A0A2P5F1L6"/>
<feature type="domain" description="KIB1-4 beta-propeller" evidence="1">
    <location>
        <begin position="2"/>
        <end position="76"/>
    </location>
</feature>
<dbReference type="OrthoDB" id="1855887at2759"/>
<name>A0A2P5F1L6_TREOI</name>
<evidence type="ECO:0000313" key="3">
    <source>
        <dbReference type="Proteomes" id="UP000237000"/>
    </source>
</evidence>